<gene>
    <name evidence="3" type="ORF">V5N11_030411</name>
</gene>
<keyword evidence="2" id="KW-0812">Transmembrane</keyword>
<evidence type="ECO:0000256" key="2">
    <source>
        <dbReference type="SAM" id="Phobius"/>
    </source>
</evidence>
<reference evidence="3 4" key="1">
    <citation type="submission" date="2024-04" db="EMBL/GenBank/DDBJ databases">
        <title>Genome assembly C_amara_ONT_v2.</title>
        <authorList>
            <person name="Yant L."/>
            <person name="Moore C."/>
            <person name="Slenker M."/>
        </authorList>
    </citation>
    <scope>NUCLEOTIDE SEQUENCE [LARGE SCALE GENOMIC DNA]</scope>
    <source>
        <tissue evidence="3">Leaf</tissue>
    </source>
</reference>
<dbReference type="AlphaFoldDB" id="A0ABD1A5X1"/>
<keyword evidence="4" id="KW-1185">Reference proteome</keyword>
<feature type="compositionally biased region" description="Acidic residues" evidence="1">
    <location>
        <begin position="118"/>
        <end position="133"/>
    </location>
</feature>
<protein>
    <submittedName>
        <fullName evidence="3">Uncharacterized protein</fullName>
    </submittedName>
</protein>
<dbReference type="PANTHER" id="PTHR37746:SF1">
    <property type="entry name" value="TRANSMEMBRANE PROTEIN"/>
    <property type="match status" value="1"/>
</dbReference>
<keyword evidence="2" id="KW-1133">Transmembrane helix</keyword>
<dbReference type="PANTHER" id="PTHR37746">
    <property type="entry name" value="TRANSMEMBRANE PROTEIN"/>
    <property type="match status" value="1"/>
</dbReference>
<dbReference type="EMBL" id="JBANAX010000733">
    <property type="protein sequence ID" value="KAL1195145.1"/>
    <property type="molecule type" value="Genomic_DNA"/>
</dbReference>
<proteinExistence type="predicted"/>
<name>A0ABD1A5X1_CARAN</name>
<keyword evidence="2" id="KW-0472">Membrane</keyword>
<dbReference type="Proteomes" id="UP001558713">
    <property type="component" value="Unassembled WGS sequence"/>
</dbReference>
<organism evidence="3 4">
    <name type="scientific">Cardamine amara subsp. amara</name>
    <dbReference type="NCBI Taxonomy" id="228776"/>
    <lineage>
        <taxon>Eukaryota</taxon>
        <taxon>Viridiplantae</taxon>
        <taxon>Streptophyta</taxon>
        <taxon>Embryophyta</taxon>
        <taxon>Tracheophyta</taxon>
        <taxon>Spermatophyta</taxon>
        <taxon>Magnoliopsida</taxon>
        <taxon>eudicotyledons</taxon>
        <taxon>Gunneridae</taxon>
        <taxon>Pentapetalae</taxon>
        <taxon>rosids</taxon>
        <taxon>malvids</taxon>
        <taxon>Brassicales</taxon>
        <taxon>Brassicaceae</taxon>
        <taxon>Cardamineae</taxon>
        <taxon>Cardamine</taxon>
    </lineage>
</organism>
<sequence length="220" mass="25610">MEEQTQQVSLTISSSSSSYPLFSCFITLYILFLIFFPHVSLRIFLSPVLLISGALLLCLLHLGSTQESNTRPEIRYENLKETQESSVFVRDSDTNPDLMVDFVEWNLRAPLEVIHEAYEEEEDDDEEENPDENDPTRFRELKRFPSLSLCYPESDSESDSEFRWDEEEEDADYGIGGEGLIEIKLDRSYNNNNNKMSKWNQTELDFHAEEDGLIEIDLFH</sequence>
<feature type="region of interest" description="Disordered" evidence="1">
    <location>
        <begin position="118"/>
        <end position="138"/>
    </location>
</feature>
<evidence type="ECO:0000313" key="3">
    <source>
        <dbReference type="EMBL" id="KAL1195145.1"/>
    </source>
</evidence>
<evidence type="ECO:0000256" key="1">
    <source>
        <dbReference type="SAM" id="MobiDB-lite"/>
    </source>
</evidence>
<feature type="transmembrane region" description="Helical" evidence="2">
    <location>
        <begin position="43"/>
        <end position="62"/>
    </location>
</feature>
<evidence type="ECO:0000313" key="4">
    <source>
        <dbReference type="Proteomes" id="UP001558713"/>
    </source>
</evidence>
<accession>A0ABD1A5X1</accession>
<comment type="caution">
    <text evidence="3">The sequence shown here is derived from an EMBL/GenBank/DDBJ whole genome shotgun (WGS) entry which is preliminary data.</text>
</comment>
<feature type="transmembrane region" description="Helical" evidence="2">
    <location>
        <begin position="19"/>
        <end position="36"/>
    </location>
</feature>